<organism evidence="3 4">
    <name type="scientific">Craurococcus roseus</name>
    <dbReference type="NCBI Taxonomy" id="77585"/>
    <lineage>
        <taxon>Bacteria</taxon>
        <taxon>Pseudomonadati</taxon>
        <taxon>Pseudomonadota</taxon>
        <taxon>Alphaproteobacteria</taxon>
        <taxon>Acetobacterales</taxon>
        <taxon>Acetobacteraceae</taxon>
        <taxon>Craurococcus</taxon>
    </lineage>
</organism>
<name>A0ABN1EVT9_9PROT</name>
<evidence type="ECO:0008006" key="5">
    <source>
        <dbReference type="Google" id="ProtNLM"/>
    </source>
</evidence>
<dbReference type="EMBL" id="BAAAFZ010000011">
    <property type="protein sequence ID" value="GAA0575821.1"/>
    <property type="molecule type" value="Genomic_DNA"/>
</dbReference>
<reference evidence="3 4" key="1">
    <citation type="journal article" date="2019" name="Int. J. Syst. Evol. Microbiol.">
        <title>The Global Catalogue of Microorganisms (GCM) 10K type strain sequencing project: providing services to taxonomists for standard genome sequencing and annotation.</title>
        <authorList>
            <consortium name="The Broad Institute Genomics Platform"/>
            <consortium name="The Broad Institute Genome Sequencing Center for Infectious Disease"/>
            <person name="Wu L."/>
            <person name="Ma J."/>
        </authorList>
    </citation>
    <scope>NUCLEOTIDE SEQUENCE [LARGE SCALE GENOMIC DNA]</scope>
    <source>
        <strain evidence="3 4">JCM 9933</strain>
    </source>
</reference>
<proteinExistence type="predicted"/>
<evidence type="ECO:0000313" key="3">
    <source>
        <dbReference type="EMBL" id="GAA0575821.1"/>
    </source>
</evidence>
<sequence length="75" mass="7846">MRAATSLSACSFSPARAAWCAAASRISAQAVTGRPKERVTATPLRVGATMDSGRQDTPRSSACARAPTTRSRPRP</sequence>
<feature type="signal peptide" evidence="2">
    <location>
        <begin position="1"/>
        <end position="17"/>
    </location>
</feature>
<feature type="chain" id="PRO_5045114761" description="Secreted protein" evidence="2">
    <location>
        <begin position="18"/>
        <end position="75"/>
    </location>
</feature>
<comment type="caution">
    <text evidence="3">The sequence shown here is derived from an EMBL/GenBank/DDBJ whole genome shotgun (WGS) entry which is preliminary data.</text>
</comment>
<dbReference type="Proteomes" id="UP001501588">
    <property type="component" value="Unassembled WGS sequence"/>
</dbReference>
<evidence type="ECO:0000256" key="1">
    <source>
        <dbReference type="SAM" id="MobiDB-lite"/>
    </source>
</evidence>
<feature type="region of interest" description="Disordered" evidence="1">
    <location>
        <begin position="34"/>
        <end position="75"/>
    </location>
</feature>
<accession>A0ABN1EVT9</accession>
<keyword evidence="4" id="KW-1185">Reference proteome</keyword>
<evidence type="ECO:0000313" key="4">
    <source>
        <dbReference type="Proteomes" id="UP001501588"/>
    </source>
</evidence>
<protein>
    <recommendedName>
        <fullName evidence="5">Secreted protein</fullName>
    </recommendedName>
</protein>
<evidence type="ECO:0000256" key="2">
    <source>
        <dbReference type="SAM" id="SignalP"/>
    </source>
</evidence>
<gene>
    <name evidence="3" type="ORF">GCM10009416_13160</name>
</gene>
<dbReference type="RefSeq" id="WP_343894394.1">
    <property type="nucleotide sequence ID" value="NZ_BAAAFZ010000011.1"/>
</dbReference>
<keyword evidence="2" id="KW-0732">Signal</keyword>
<feature type="compositionally biased region" description="Low complexity" evidence="1">
    <location>
        <begin position="59"/>
        <end position="75"/>
    </location>
</feature>